<accession>A0A9D4DB08</accession>
<evidence type="ECO:0000313" key="3">
    <source>
        <dbReference type="Proteomes" id="UP000828390"/>
    </source>
</evidence>
<keyword evidence="3" id="KW-1185">Reference proteome</keyword>
<name>A0A9D4DB08_DREPO</name>
<protein>
    <submittedName>
        <fullName evidence="2">Uncharacterized protein</fullName>
    </submittedName>
</protein>
<sequence length="132" mass="14548">MPHELANIREIPMEALITTLQNIRQLNDIDATSDNFLLWGYIVIGVVTALSSGEALLIYCKCKRMTRSNRPIIAQFRSANDDMRLGEISPPGYVGVASCDVASEPLVPEVKKPSAPMQQTRTLSSLYPSLRG</sequence>
<dbReference type="Proteomes" id="UP000828390">
    <property type="component" value="Unassembled WGS sequence"/>
</dbReference>
<evidence type="ECO:0000313" key="2">
    <source>
        <dbReference type="EMBL" id="KAH3741389.1"/>
    </source>
</evidence>
<gene>
    <name evidence="2" type="ORF">DPMN_048114</name>
</gene>
<organism evidence="2 3">
    <name type="scientific">Dreissena polymorpha</name>
    <name type="common">Zebra mussel</name>
    <name type="synonym">Mytilus polymorpha</name>
    <dbReference type="NCBI Taxonomy" id="45954"/>
    <lineage>
        <taxon>Eukaryota</taxon>
        <taxon>Metazoa</taxon>
        <taxon>Spiralia</taxon>
        <taxon>Lophotrochozoa</taxon>
        <taxon>Mollusca</taxon>
        <taxon>Bivalvia</taxon>
        <taxon>Autobranchia</taxon>
        <taxon>Heteroconchia</taxon>
        <taxon>Euheterodonta</taxon>
        <taxon>Imparidentia</taxon>
        <taxon>Neoheterodontei</taxon>
        <taxon>Myida</taxon>
        <taxon>Dreissenoidea</taxon>
        <taxon>Dreissenidae</taxon>
        <taxon>Dreissena</taxon>
    </lineage>
</organism>
<keyword evidence="1" id="KW-1133">Transmembrane helix</keyword>
<dbReference type="EMBL" id="JAIWYP010000011">
    <property type="protein sequence ID" value="KAH3741389.1"/>
    <property type="molecule type" value="Genomic_DNA"/>
</dbReference>
<keyword evidence="1" id="KW-0812">Transmembrane</keyword>
<proteinExistence type="predicted"/>
<evidence type="ECO:0000256" key="1">
    <source>
        <dbReference type="SAM" id="Phobius"/>
    </source>
</evidence>
<reference evidence="2" key="1">
    <citation type="journal article" date="2019" name="bioRxiv">
        <title>The Genome of the Zebra Mussel, Dreissena polymorpha: A Resource for Invasive Species Research.</title>
        <authorList>
            <person name="McCartney M.A."/>
            <person name="Auch B."/>
            <person name="Kono T."/>
            <person name="Mallez S."/>
            <person name="Zhang Y."/>
            <person name="Obille A."/>
            <person name="Becker A."/>
            <person name="Abrahante J.E."/>
            <person name="Garbe J."/>
            <person name="Badalamenti J.P."/>
            <person name="Herman A."/>
            <person name="Mangelson H."/>
            <person name="Liachko I."/>
            <person name="Sullivan S."/>
            <person name="Sone E.D."/>
            <person name="Koren S."/>
            <person name="Silverstein K.A.T."/>
            <person name="Beckman K.B."/>
            <person name="Gohl D.M."/>
        </authorList>
    </citation>
    <scope>NUCLEOTIDE SEQUENCE</scope>
    <source>
        <strain evidence="2">Duluth1</strain>
        <tissue evidence="2">Whole animal</tissue>
    </source>
</reference>
<reference evidence="2" key="2">
    <citation type="submission" date="2020-11" db="EMBL/GenBank/DDBJ databases">
        <authorList>
            <person name="McCartney M.A."/>
            <person name="Auch B."/>
            <person name="Kono T."/>
            <person name="Mallez S."/>
            <person name="Becker A."/>
            <person name="Gohl D.M."/>
            <person name="Silverstein K.A.T."/>
            <person name="Koren S."/>
            <person name="Bechman K.B."/>
            <person name="Herman A."/>
            <person name="Abrahante J.E."/>
            <person name="Garbe J."/>
        </authorList>
    </citation>
    <scope>NUCLEOTIDE SEQUENCE</scope>
    <source>
        <strain evidence="2">Duluth1</strain>
        <tissue evidence="2">Whole animal</tissue>
    </source>
</reference>
<keyword evidence="1" id="KW-0472">Membrane</keyword>
<feature type="transmembrane region" description="Helical" evidence="1">
    <location>
        <begin position="36"/>
        <end position="60"/>
    </location>
</feature>
<comment type="caution">
    <text evidence="2">The sequence shown here is derived from an EMBL/GenBank/DDBJ whole genome shotgun (WGS) entry which is preliminary data.</text>
</comment>
<dbReference type="AlphaFoldDB" id="A0A9D4DB08"/>